<evidence type="ECO:0000313" key="1">
    <source>
        <dbReference type="EMBL" id="CAJ1944705.1"/>
    </source>
</evidence>
<dbReference type="EMBL" id="CAKOGP040001236">
    <property type="protein sequence ID" value="CAJ1944705.1"/>
    <property type="molecule type" value="Genomic_DNA"/>
</dbReference>
<proteinExistence type="predicted"/>
<dbReference type="AlphaFoldDB" id="A0AAD2CTX2"/>
<gene>
    <name evidence="1" type="ORF">CYCCA115_LOCUS9019</name>
</gene>
<organism evidence="1 2">
    <name type="scientific">Cylindrotheca closterium</name>
    <dbReference type="NCBI Taxonomy" id="2856"/>
    <lineage>
        <taxon>Eukaryota</taxon>
        <taxon>Sar</taxon>
        <taxon>Stramenopiles</taxon>
        <taxon>Ochrophyta</taxon>
        <taxon>Bacillariophyta</taxon>
        <taxon>Bacillariophyceae</taxon>
        <taxon>Bacillariophycidae</taxon>
        <taxon>Bacillariales</taxon>
        <taxon>Bacillariaceae</taxon>
        <taxon>Cylindrotheca</taxon>
    </lineage>
</organism>
<sequence length="101" mass="11525">MATYKTRPQDLLHHLKLIGLKHGSEFTYDASKGWLTFIDQSHTKGQNYRTWSNSMKKESFSNTATSPTIMIVWEIIQMAKPVPELPTLQRTIQETSCAPAD</sequence>
<dbReference type="Proteomes" id="UP001295423">
    <property type="component" value="Unassembled WGS sequence"/>
</dbReference>
<keyword evidence="2" id="KW-1185">Reference proteome</keyword>
<name>A0AAD2CTX2_9STRA</name>
<comment type="caution">
    <text evidence="1">The sequence shown here is derived from an EMBL/GenBank/DDBJ whole genome shotgun (WGS) entry which is preliminary data.</text>
</comment>
<evidence type="ECO:0000313" key="2">
    <source>
        <dbReference type="Proteomes" id="UP001295423"/>
    </source>
</evidence>
<reference evidence="1" key="1">
    <citation type="submission" date="2023-08" db="EMBL/GenBank/DDBJ databases">
        <authorList>
            <person name="Audoor S."/>
            <person name="Bilcke G."/>
        </authorList>
    </citation>
    <scope>NUCLEOTIDE SEQUENCE</scope>
</reference>
<accession>A0AAD2CTX2</accession>
<protein>
    <submittedName>
        <fullName evidence="1">Uncharacterized protein</fullName>
    </submittedName>
</protein>